<dbReference type="AlphaFoldDB" id="A0A8K0G5K8"/>
<proteinExistence type="predicted"/>
<organism evidence="1 2">
    <name type="scientific">Ignelater luminosus</name>
    <name type="common">Cucubano</name>
    <name type="synonym">Pyrophorus luminosus</name>
    <dbReference type="NCBI Taxonomy" id="2038154"/>
    <lineage>
        <taxon>Eukaryota</taxon>
        <taxon>Metazoa</taxon>
        <taxon>Ecdysozoa</taxon>
        <taxon>Arthropoda</taxon>
        <taxon>Hexapoda</taxon>
        <taxon>Insecta</taxon>
        <taxon>Pterygota</taxon>
        <taxon>Neoptera</taxon>
        <taxon>Endopterygota</taxon>
        <taxon>Coleoptera</taxon>
        <taxon>Polyphaga</taxon>
        <taxon>Elateriformia</taxon>
        <taxon>Elateroidea</taxon>
        <taxon>Elateridae</taxon>
        <taxon>Agrypninae</taxon>
        <taxon>Pyrophorini</taxon>
        <taxon>Ignelater</taxon>
    </lineage>
</organism>
<gene>
    <name evidence="1" type="ORF">ILUMI_13672</name>
</gene>
<sequence>MKLPETESLSASEVEEFDVSIAEEDIIIEYLDGEVYGWKRLLHLPFEPIWSYSLLICGTFQIFSRIYDAGFRRLGKENALVSDFS</sequence>
<dbReference type="OrthoDB" id="10523621at2759"/>
<accession>A0A8K0G5K8</accession>
<evidence type="ECO:0000313" key="1">
    <source>
        <dbReference type="EMBL" id="KAF2892500.1"/>
    </source>
</evidence>
<keyword evidence="2" id="KW-1185">Reference proteome</keyword>
<evidence type="ECO:0000313" key="2">
    <source>
        <dbReference type="Proteomes" id="UP000801492"/>
    </source>
</evidence>
<feature type="non-terminal residue" evidence="1">
    <location>
        <position position="85"/>
    </location>
</feature>
<dbReference type="EMBL" id="VTPC01008712">
    <property type="protein sequence ID" value="KAF2892500.1"/>
    <property type="molecule type" value="Genomic_DNA"/>
</dbReference>
<dbReference type="Proteomes" id="UP000801492">
    <property type="component" value="Unassembled WGS sequence"/>
</dbReference>
<reference evidence="1" key="1">
    <citation type="submission" date="2019-08" db="EMBL/GenBank/DDBJ databases">
        <title>The genome of the North American firefly Photinus pyralis.</title>
        <authorList>
            <consortium name="Photinus pyralis genome working group"/>
            <person name="Fallon T.R."/>
            <person name="Sander Lower S.E."/>
            <person name="Weng J.-K."/>
        </authorList>
    </citation>
    <scope>NUCLEOTIDE SEQUENCE</scope>
    <source>
        <strain evidence="1">TRF0915ILg1</strain>
        <tissue evidence="1">Whole body</tissue>
    </source>
</reference>
<comment type="caution">
    <text evidence="1">The sequence shown here is derived from an EMBL/GenBank/DDBJ whole genome shotgun (WGS) entry which is preliminary data.</text>
</comment>
<name>A0A8K0G5K8_IGNLU</name>
<protein>
    <submittedName>
        <fullName evidence="1">Uncharacterized protein</fullName>
    </submittedName>
</protein>